<gene>
    <name evidence="1" type="ORF">BS297_23035</name>
</gene>
<protein>
    <submittedName>
        <fullName evidence="1">Replication protein</fullName>
    </submittedName>
</protein>
<organism evidence="1 2">
    <name type="scientific">Rhodococcus erythropolis</name>
    <name type="common">Arthrobacter picolinophilus</name>
    <dbReference type="NCBI Taxonomy" id="1833"/>
    <lineage>
        <taxon>Bacteria</taxon>
        <taxon>Bacillati</taxon>
        <taxon>Actinomycetota</taxon>
        <taxon>Actinomycetes</taxon>
        <taxon>Mycobacteriales</taxon>
        <taxon>Nocardiaceae</taxon>
        <taxon>Rhodococcus</taxon>
        <taxon>Rhodococcus erythropolis group</taxon>
    </lineage>
</organism>
<accession>A0A5N5DXV5</accession>
<reference evidence="1 2" key="1">
    <citation type="journal article" date="2017" name="Poromechanics V (2013)">
        <title>Genomic Characterization of the Arsenic-Tolerant Actinobacterium, &lt;i&gt;Rhodococcus erythropolis&lt;/i&gt; S43.</title>
        <authorList>
            <person name="Retamal-Morales G."/>
            <person name="Mehnert M."/>
            <person name="Schwabe R."/>
            <person name="Tischler D."/>
            <person name="Schloemann M."/>
            <person name="Levican G.J."/>
        </authorList>
    </citation>
    <scope>NUCLEOTIDE SEQUENCE [LARGE SCALE GENOMIC DNA]</scope>
    <source>
        <strain evidence="1 2">S43</strain>
    </source>
</reference>
<comment type="caution">
    <text evidence="1">The sequence shown here is derived from an EMBL/GenBank/DDBJ whole genome shotgun (WGS) entry which is preliminary data.</text>
</comment>
<dbReference type="EMBL" id="MRBO01000615">
    <property type="protein sequence ID" value="KAB2582939.1"/>
    <property type="molecule type" value="Genomic_DNA"/>
</dbReference>
<evidence type="ECO:0000313" key="1">
    <source>
        <dbReference type="EMBL" id="KAB2582939.1"/>
    </source>
</evidence>
<evidence type="ECO:0000313" key="2">
    <source>
        <dbReference type="Proteomes" id="UP000325576"/>
    </source>
</evidence>
<dbReference type="AlphaFoldDB" id="A0A5N5DXV5"/>
<proteinExistence type="predicted"/>
<dbReference type="Proteomes" id="UP000325576">
    <property type="component" value="Unassembled WGS sequence"/>
</dbReference>
<name>A0A5N5DXV5_RHOER</name>
<sequence length="386" mass="43499">MFIKALGGPKEACRRYCQMRLDLGDGAYNGIPIWQGAQHWVEIAVREAYTAEYKNIRPALVKTTGGGISLKTLLAVATVMASVAEFDTGRESRLSLDKTIERTGKGERTVQRARQALKLLRVATEVFRGRLRRKKGERQGSYRVGDKGRGWASVWALHPRKPVDKTRVYVDGSIKMAPHPRRGHLLSLPSRREVLNTKRSVNKRAAPRRKESKAEVEKVEAIRKGLLLASKWLSNSRTPVWARRHTPRGWASALTELAAHGWTAADLNDTIDAWANAQNTVPTPKHPIAFIRWLMKQQDLAFAPHVLAQIAADQEKAERERQSAAFELERERYAWAAPEDSPGRQAARFVARRAADTARRRKVDTTARENAAQPVWITHLRDLGPQ</sequence>